<protein>
    <submittedName>
        <fullName evidence="2">Glycosyltransferase family 2 protein</fullName>
    </submittedName>
</protein>
<dbReference type="InterPro" id="IPR029044">
    <property type="entry name" value="Nucleotide-diphossugar_trans"/>
</dbReference>
<proteinExistence type="predicted"/>
<dbReference type="CDD" id="cd00761">
    <property type="entry name" value="Glyco_tranf_GTA_type"/>
    <property type="match status" value="1"/>
</dbReference>
<dbReference type="InterPro" id="IPR001173">
    <property type="entry name" value="Glyco_trans_2-like"/>
</dbReference>
<evidence type="ECO:0000313" key="3">
    <source>
        <dbReference type="Proteomes" id="UP000536441"/>
    </source>
</evidence>
<dbReference type="GO" id="GO:0016740">
    <property type="term" value="F:transferase activity"/>
    <property type="evidence" value="ECO:0007669"/>
    <property type="project" value="UniProtKB-KW"/>
</dbReference>
<keyword evidence="2" id="KW-0808">Transferase</keyword>
<dbReference type="PANTHER" id="PTHR43685:SF2">
    <property type="entry name" value="GLYCOSYLTRANSFERASE 2-LIKE DOMAIN-CONTAINING PROTEIN"/>
    <property type="match status" value="1"/>
</dbReference>
<dbReference type="Pfam" id="PF00535">
    <property type="entry name" value="Glycos_transf_2"/>
    <property type="match status" value="1"/>
</dbReference>
<sequence>MTTTISVVIPARNRAAVIGRAIACANNQTFLPIEIIVVDDGSDDNGATVAAAQAAQGDAVPIRVIPLDTRAGAPNARNVGAAAATGEWIALLDSDDGWDETKLASLIPLIDDDVVAVFSDTVFLDGLGGSTRKFGPTAENPEELLYENTLGGCSAAMIRRQTFVDIGGFDITLPSCQDWDMWLKLQQAGRIALCHEPLTQYYFDAGDRISRNPRSVVEGHEVLYARILSDYAPAERVADIRRFQPFHLAQTLAYFTGVRKGTFRAAIRNPVRPHPRTTRRSAIHLLATSWGLTRA</sequence>
<reference evidence="2 3" key="1">
    <citation type="submission" date="2020-05" db="EMBL/GenBank/DDBJ databases">
        <title>Genome Sequencing of Type Strains.</title>
        <authorList>
            <person name="Lemaire J.F."/>
            <person name="Inderbitzin P."/>
            <person name="Gregorio O.A."/>
            <person name="Collins S.B."/>
            <person name="Wespe N."/>
            <person name="Knight-Connoni V."/>
        </authorList>
    </citation>
    <scope>NUCLEOTIDE SEQUENCE [LARGE SCALE GENOMIC DNA]</scope>
    <source>
        <strain evidence="2 3">DSM 100049</strain>
    </source>
</reference>
<dbReference type="AlphaFoldDB" id="A0A7Y6B7U8"/>
<feature type="domain" description="Glycosyltransferase 2-like" evidence="1">
    <location>
        <begin position="6"/>
        <end position="163"/>
    </location>
</feature>
<dbReference type="EMBL" id="JABMCH010000071">
    <property type="protein sequence ID" value="NUU48813.1"/>
    <property type="molecule type" value="Genomic_DNA"/>
</dbReference>
<organism evidence="2 3">
    <name type="scientific">Sphingomonas zeae</name>
    <dbReference type="NCBI Taxonomy" id="1646122"/>
    <lineage>
        <taxon>Bacteria</taxon>
        <taxon>Pseudomonadati</taxon>
        <taxon>Pseudomonadota</taxon>
        <taxon>Alphaproteobacteria</taxon>
        <taxon>Sphingomonadales</taxon>
        <taxon>Sphingomonadaceae</taxon>
        <taxon>Sphingomonas</taxon>
    </lineage>
</organism>
<evidence type="ECO:0000313" key="2">
    <source>
        <dbReference type="EMBL" id="NUU48813.1"/>
    </source>
</evidence>
<dbReference type="PANTHER" id="PTHR43685">
    <property type="entry name" value="GLYCOSYLTRANSFERASE"/>
    <property type="match status" value="1"/>
</dbReference>
<evidence type="ECO:0000259" key="1">
    <source>
        <dbReference type="Pfam" id="PF00535"/>
    </source>
</evidence>
<comment type="caution">
    <text evidence="2">The sequence shown here is derived from an EMBL/GenBank/DDBJ whole genome shotgun (WGS) entry which is preliminary data.</text>
</comment>
<dbReference type="Gene3D" id="3.90.550.10">
    <property type="entry name" value="Spore Coat Polysaccharide Biosynthesis Protein SpsA, Chain A"/>
    <property type="match status" value="1"/>
</dbReference>
<dbReference type="SUPFAM" id="SSF53448">
    <property type="entry name" value="Nucleotide-diphospho-sugar transferases"/>
    <property type="match status" value="1"/>
</dbReference>
<gene>
    <name evidence="2" type="ORF">HP438_17735</name>
</gene>
<dbReference type="RefSeq" id="WP_175313514.1">
    <property type="nucleotide sequence ID" value="NZ_CBCRYR010000034.1"/>
</dbReference>
<name>A0A7Y6B7U8_9SPHN</name>
<keyword evidence="3" id="KW-1185">Reference proteome</keyword>
<dbReference type="Proteomes" id="UP000536441">
    <property type="component" value="Unassembled WGS sequence"/>
</dbReference>
<accession>A0A7Y6B7U8</accession>
<dbReference type="InterPro" id="IPR050834">
    <property type="entry name" value="Glycosyltransf_2"/>
</dbReference>